<evidence type="ECO:0000313" key="14">
    <source>
        <dbReference type="Proteomes" id="UP000799778"/>
    </source>
</evidence>
<keyword evidence="8 11" id="KW-0143">Chaperone</keyword>
<keyword evidence="5 11" id="KW-1133">Transmembrane helix</keyword>
<dbReference type="RefSeq" id="XP_033385763.1">
    <property type="nucleotide sequence ID" value="XM_033525014.1"/>
</dbReference>
<dbReference type="Pfam" id="PF07960">
    <property type="entry name" value="CBP4"/>
    <property type="match status" value="1"/>
</dbReference>
<keyword evidence="3 11" id="KW-0812">Transmembrane</keyword>
<keyword evidence="7 11" id="KW-0472">Membrane</keyword>
<dbReference type="EMBL" id="ML978068">
    <property type="protein sequence ID" value="KAF2017424.1"/>
    <property type="molecule type" value="Genomic_DNA"/>
</dbReference>
<dbReference type="GO" id="GO:0005743">
    <property type="term" value="C:mitochondrial inner membrane"/>
    <property type="evidence" value="ECO:0007669"/>
    <property type="project" value="UniProtKB-SubCell"/>
</dbReference>
<feature type="region of interest" description="Disordered" evidence="12">
    <location>
        <begin position="88"/>
        <end position="117"/>
    </location>
</feature>
<evidence type="ECO:0000256" key="8">
    <source>
        <dbReference type="ARBA" id="ARBA00023186"/>
    </source>
</evidence>
<evidence type="ECO:0000256" key="11">
    <source>
        <dbReference type="RuleBase" id="RU368005"/>
    </source>
</evidence>
<evidence type="ECO:0000256" key="12">
    <source>
        <dbReference type="SAM" id="MobiDB-lite"/>
    </source>
</evidence>
<name>A0A6A5XYS0_9PLEO</name>
<feature type="transmembrane region" description="Helical" evidence="11">
    <location>
        <begin position="6"/>
        <end position="28"/>
    </location>
</feature>
<dbReference type="InterPro" id="IPR012420">
    <property type="entry name" value="Cbp4"/>
</dbReference>
<keyword evidence="14" id="KW-1185">Reference proteome</keyword>
<comment type="subcellular location">
    <subcellularLocation>
        <location evidence="1 11">Mitochondrion inner membrane</location>
        <topology evidence="1 11">Single-pass membrane protein</topology>
    </subcellularLocation>
</comment>
<dbReference type="OrthoDB" id="5576752at2759"/>
<organism evidence="13 14">
    <name type="scientific">Aaosphaeria arxii CBS 175.79</name>
    <dbReference type="NCBI Taxonomy" id="1450172"/>
    <lineage>
        <taxon>Eukaryota</taxon>
        <taxon>Fungi</taxon>
        <taxon>Dikarya</taxon>
        <taxon>Ascomycota</taxon>
        <taxon>Pezizomycotina</taxon>
        <taxon>Dothideomycetes</taxon>
        <taxon>Pleosporomycetidae</taxon>
        <taxon>Pleosporales</taxon>
        <taxon>Pleosporales incertae sedis</taxon>
        <taxon>Aaosphaeria</taxon>
    </lineage>
</organism>
<evidence type="ECO:0000256" key="7">
    <source>
        <dbReference type="ARBA" id="ARBA00023136"/>
    </source>
</evidence>
<gene>
    <name evidence="13" type="ORF">BU24DRAFT_388667</name>
</gene>
<dbReference type="GO" id="GO:0034551">
    <property type="term" value="P:mitochondrial respiratory chain complex III assembly"/>
    <property type="evidence" value="ECO:0007669"/>
    <property type="project" value="TreeGrafter"/>
</dbReference>
<evidence type="ECO:0000256" key="10">
    <source>
        <dbReference type="ARBA" id="ARBA00031521"/>
    </source>
</evidence>
<accession>A0A6A5XYS0</accession>
<reference evidence="13" key="1">
    <citation type="journal article" date="2020" name="Stud. Mycol.">
        <title>101 Dothideomycetes genomes: a test case for predicting lifestyles and emergence of pathogens.</title>
        <authorList>
            <person name="Haridas S."/>
            <person name="Albert R."/>
            <person name="Binder M."/>
            <person name="Bloem J."/>
            <person name="Labutti K."/>
            <person name="Salamov A."/>
            <person name="Andreopoulos B."/>
            <person name="Baker S."/>
            <person name="Barry K."/>
            <person name="Bills G."/>
            <person name="Bluhm B."/>
            <person name="Cannon C."/>
            <person name="Castanera R."/>
            <person name="Culley D."/>
            <person name="Daum C."/>
            <person name="Ezra D."/>
            <person name="Gonzalez J."/>
            <person name="Henrissat B."/>
            <person name="Kuo A."/>
            <person name="Liang C."/>
            <person name="Lipzen A."/>
            <person name="Lutzoni F."/>
            <person name="Magnuson J."/>
            <person name="Mondo S."/>
            <person name="Nolan M."/>
            <person name="Ohm R."/>
            <person name="Pangilinan J."/>
            <person name="Park H.-J."/>
            <person name="Ramirez L."/>
            <person name="Alfaro M."/>
            <person name="Sun H."/>
            <person name="Tritt A."/>
            <person name="Yoshinaga Y."/>
            <person name="Zwiers L.-H."/>
            <person name="Turgeon B."/>
            <person name="Goodwin S."/>
            <person name="Spatafora J."/>
            <person name="Crous P."/>
            <person name="Grigoriev I."/>
        </authorList>
    </citation>
    <scope>NUCLEOTIDE SEQUENCE</scope>
    <source>
        <strain evidence="13">CBS 175.79</strain>
    </source>
</reference>
<protein>
    <recommendedName>
        <fullName evidence="10 11">Cytochrome b mRNA-processing protein 4</fullName>
    </recommendedName>
</protein>
<sequence length="117" mass="13489">MPSVGTYVKAISAGAAICIGGPAFVYYISPTEEEIFKKYNPELQKRALANREVRQQEFDSFVNHLKEASRSEKPIWIAQKEMEKKLSEDRAQRLRDERESLAAEAERRRAEIRDSTK</sequence>
<keyword evidence="4 11" id="KW-0999">Mitochondrion inner membrane</keyword>
<evidence type="ECO:0000256" key="5">
    <source>
        <dbReference type="ARBA" id="ARBA00022989"/>
    </source>
</evidence>
<evidence type="ECO:0000256" key="4">
    <source>
        <dbReference type="ARBA" id="ARBA00022792"/>
    </source>
</evidence>
<proteinExistence type="inferred from homology"/>
<evidence type="ECO:0000256" key="9">
    <source>
        <dbReference type="ARBA" id="ARBA00025413"/>
    </source>
</evidence>
<dbReference type="AlphaFoldDB" id="A0A6A5XYS0"/>
<dbReference type="PANTHER" id="PTHR28202">
    <property type="entry name" value="ASSEMBLY FACTOR CBP4"/>
    <property type="match status" value="1"/>
</dbReference>
<evidence type="ECO:0000256" key="1">
    <source>
        <dbReference type="ARBA" id="ARBA00004434"/>
    </source>
</evidence>
<evidence type="ECO:0000256" key="6">
    <source>
        <dbReference type="ARBA" id="ARBA00023128"/>
    </source>
</evidence>
<dbReference type="GeneID" id="54282411"/>
<comment type="similarity">
    <text evidence="2 11">Belongs to the CBP4 family.</text>
</comment>
<comment type="function">
    <text evidence="9 11">Essential for the assembly of ubiquinol-cytochrome c reductase. It has a direct effect on the correct occurrence of the Rieske protein, core 4, core 5 and apocytochrome b.</text>
</comment>
<dbReference type="Proteomes" id="UP000799778">
    <property type="component" value="Unassembled WGS sequence"/>
</dbReference>
<evidence type="ECO:0000313" key="13">
    <source>
        <dbReference type="EMBL" id="KAF2017424.1"/>
    </source>
</evidence>
<evidence type="ECO:0000256" key="2">
    <source>
        <dbReference type="ARBA" id="ARBA00006780"/>
    </source>
</evidence>
<keyword evidence="6 11" id="KW-0496">Mitochondrion</keyword>
<evidence type="ECO:0000256" key="3">
    <source>
        <dbReference type="ARBA" id="ARBA00022692"/>
    </source>
</evidence>
<dbReference type="PANTHER" id="PTHR28202:SF1">
    <property type="entry name" value="ASSEMBLY FACTOR CBP4"/>
    <property type="match status" value="1"/>
</dbReference>